<gene>
    <name evidence="3" type="ORF">BE17_26980</name>
</gene>
<feature type="modified residue" description="4-aspartylphosphate" evidence="1">
    <location>
        <position position="66"/>
    </location>
</feature>
<dbReference type="EMBL" id="JEMB01002938">
    <property type="protein sequence ID" value="KYF77137.1"/>
    <property type="molecule type" value="Genomic_DNA"/>
</dbReference>
<evidence type="ECO:0000256" key="1">
    <source>
        <dbReference type="PROSITE-ProRule" id="PRU00169"/>
    </source>
</evidence>
<dbReference type="InterPro" id="IPR001789">
    <property type="entry name" value="Sig_transdc_resp-reg_receiver"/>
</dbReference>
<dbReference type="Pfam" id="PF00072">
    <property type="entry name" value="Response_reg"/>
    <property type="match status" value="1"/>
</dbReference>
<dbReference type="PANTHER" id="PTHR44520:SF1">
    <property type="entry name" value="TWO-COMPONENT SYSTEM REGULATORY PROTEIN"/>
    <property type="match status" value="1"/>
</dbReference>
<feature type="domain" description="Response regulatory" evidence="2">
    <location>
        <begin position="5"/>
        <end position="133"/>
    </location>
</feature>
<sequence>MNNKSILIVDDSAAEMALTMRAIRKSGIKADVMVAHDGYEALEMLLGAARGEESRDPELPWIVLLDLRMPGVDGLAVLRRLRAEERTRRLPIIILSSSDELSDVGACYDTGANSYIRKRVDIIDFTETMRILHTYWTIAEHPPVPASS</sequence>
<evidence type="ECO:0000313" key="4">
    <source>
        <dbReference type="Proteomes" id="UP000075635"/>
    </source>
</evidence>
<reference evidence="3 4" key="1">
    <citation type="submission" date="2014-02" db="EMBL/GenBank/DDBJ databases">
        <title>The small core and large imbalanced accessory genome model reveals a collaborative survival strategy of Sorangium cellulosum strains in nature.</title>
        <authorList>
            <person name="Han K."/>
            <person name="Peng R."/>
            <person name="Blom J."/>
            <person name="Li Y.-Z."/>
        </authorList>
    </citation>
    <scope>NUCLEOTIDE SEQUENCE [LARGE SCALE GENOMIC DNA]</scope>
    <source>
        <strain evidence="3 4">So0011-07</strain>
    </source>
</reference>
<dbReference type="PANTHER" id="PTHR44520">
    <property type="entry name" value="RESPONSE REGULATOR RCP1-RELATED"/>
    <property type="match status" value="1"/>
</dbReference>
<dbReference type="Proteomes" id="UP000075635">
    <property type="component" value="Unassembled WGS sequence"/>
</dbReference>
<evidence type="ECO:0000313" key="3">
    <source>
        <dbReference type="EMBL" id="KYF77137.1"/>
    </source>
</evidence>
<proteinExistence type="predicted"/>
<dbReference type="CDD" id="cd17557">
    <property type="entry name" value="REC_Rcp-like"/>
    <property type="match status" value="1"/>
</dbReference>
<dbReference type="InterPro" id="IPR052893">
    <property type="entry name" value="TCS_response_regulator"/>
</dbReference>
<dbReference type="PROSITE" id="PS50110">
    <property type="entry name" value="RESPONSE_REGULATORY"/>
    <property type="match status" value="1"/>
</dbReference>
<protein>
    <recommendedName>
        <fullName evidence="2">Response regulatory domain-containing protein</fullName>
    </recommendedName>
</protein>
<accession>A0A150RA61</accession>
<dbReference type="GO" id="GO:0000160">
    <property type="term" value="P:phosphorelay signal transduction system"/>
    <property type="evidence" value="ECO:0007669"/>
    <property type="project" value="InterPro"/>
</dbReference>
<keyword evidence="1" id="KW-0597">Phosphoprotein</keyword>
<comment type="caution">
    <text evidence="3">The sequence shown here is derived from an EMBL/GenBank/DDBJ whole genome shotgun (WGS) entry which is preliminary data.</text>
</comment>
<name>A0A150RA61_SORCE</name>
<dbReference type="Gene3D" id="3.40.50.2300">
    <property type="match status" value="1"/>
</dbReference>
<dbReference type="SMART" id="SM00448">
    <property type="entry name" value="REC"/>
    <property type="match status" value="1"/>
</dbReference>
<organism evidence="3 4">
    <name type="scientific">Sorangium cellulosum</name>
    <name type="common">Polyangium cellulosum</name>
    <dbReference type="NCBI Taxonomy" id="56"/>
    <lineage>
        <taxon>Bacteria</taxon>
        <taxon>Pseudomonadati</taxon>
        <taxon>Myxococcota</taxon>
        <taxon>Polyangia</taxon>
        <taxon>Polyangiales</taxon>
        <taxon>Polyangiaceae</taxon>
        <taxon>Sorangium</taxon>
    </lineage>
</organism>
<dbReference type="SUPFAM" id="SSF52172">
    <property type="entry name" value="CheY-like"/>
    <property type="match status" value="1"/>
</dbReference>
<dbReference type="AlphaFoldDB" id="A0A150RA61"/>
<dbReference type="InterPro" id="IPR011006">
    <property type="entry name" value="CheY-like_superfamily"/>
</dbReference>
<evidence type="ECO:0000259" key="2">
    <source>
        <dbReference type="PROSITE" id="PS50110"/>
    </source>
</evidence>